<feature type="transmembrane region" description="Helical" evidence="7">
    <location>
        <begin position="50"/>
        <end position="71"/>
    </location>
</feature>
<protein>
    <submittedName>
        <fullName evidence="9">MFS transporter</fullName>
    </submittedName>
</protein>
<dbReference type="Pfam" id="PF07690">
    <property type="entry name" value="MFS_1"/>
    <property type="match status" value="1"/>
</dbReference>
<feature type="transmembrane region" description="Helical" evidence="7">
    <location>
        <begin position="145"/>
        <end position="164"/>
    </location>
</feature>
<keyword evidence="2" id="KW-1003">Cell membrane</keyword>
<sequence length="403" mass="42168">MTVLSSRNALKRRTWALFMFFFLPGLLMASWATRTPAIRDILSVSTAEMGAVLFGLSIGSMSGILCSAWLVKRFGARKVIRTTMTCAVTGMVILSVALWCASPLIFALGLAVFGASFGAAEVAINVEGAAVERELNKTVLPMMHGFYSFGTLAGAGVGMALTALSVPANIHIILAAAVAIAPIFIAIRAIPDGTGKNASEDTHLQEKGLPFYRDIQLLLIGVVVLAMAFAEGSANDWLPLLMVDGHGFSPTSGSLIYAGFTLGMTVGRFTGGWFIDRYSRVTVVRASALMGALGIGLIIFVDSDWVAGVSVILWGLGASLGFPLTISAASDTGPDAPTRVSVVATTGYLAFLVGPPLLGYLGEHYGLRSAMMVVLALVILAALVAKAVAKPVSTPQPVMEHNA</sequence>
<dbReference type="PANTHER" id="PTHR23514:SF13">
    <property type="entry name" value="INNER MEMBRANE PROTEIN YBJJ"/>
    <property type="match status" value="1"/>
</dbReference>
<dbReference type="GO" id="GO:0022857">
    <property type="term" value="F:transmembrane transporter activity"/>
    <property type="evidence" value="ECO:0007669"/>
    <property type="project" value="InterPro"/>
</dbReference>
<evidence type="ECO:0000256" key="4">
    <source>
        <dbReference type="ARBA" id="ARBA00022692"/>
    </source>
</evidence>
<dbReference type="InterPro" id="IPR036259">
    <property type="entry name" value="MFS_trans_sf"/>
</dbReference>
<feature type="transmembrane region" description="Helical" evidence="7">
    <location>
        <begin position="282"/>
        <end position="301"/>
    </location>
</feature>
<feature type="transmembrane region" description="Helical" evidence="7">
    <location>
        <begin position="340"/>
        <end position="358"/>
    </location>
</feature>
<dbReference type="AlphaFoldDB" id="A0A5X3P4X4"/>
<evidence type="ECO:0000256" key="7">
    <source>
        <dbReference type="SAM" id="Phobius"/>
    </source>
</evidence>
<evidence type="ECO:0000256" key="1">
    <source>
        <dbReference type="ARBA" id="ARBA00004429"/>
    </source>
</evidence>
<feature type="transmembrane region" description="Helical" evidence="7">
    <location>
        <begin position="254"/>
        <end position="275"/>
    </location>
</feature>
<evidence type="ECO:0000313" key="9">
    <source>
        <dbReference type="EMBL" id="EBZ6052835.1"/>
    </source>
</evidence>
<gene>
    <name evidence="9" type="ORF">D2118_15460</name>
</gene>
<feature type="transmembrane region" description="Helical" evidence="7">
    <location>
        <begin position="211"/>
        <end position="234"/>
    </location>
</feature>
<accession>A0A5X3P4X4</accession>
<feature type="transmembrane region" description="Helical" evidence="7">
    <location>
        <begin position="307"/>
        <end position="328"/>
    </location>
</feature>
<dbReference type="InterPro" id="IPR020846">
    <property type="entry name" value="MFS_dom"/>
</dbReference>
<keyword evidence="5 7" id="KW-1133">Transmembrane helix</keyword>
<dbReference type="FunFam" id="1.20.1250.20:FF:000133">
    <property type="entry name" value="Inner membrane protein YbjJ"/>
    <property type="match status" value="1"/>
</dbReference>
<comment type="caution">
    <text evidence="9">The sequence shown here is derived from an EMBL/GenBank/DDBJ whole genome shotgun (WGS) entry which is preliminary data.</text>
</comment>
<dbReference type="PROSITE" id="PS50850">
    <property type="entry name" value="MFS"/>
    <property type="match status" value="1"/>
</dbReference>
<dbReference type="CDD" id="cd17393">
    <property type="entry name" value="MFS_MosC_like"/>
    <property type="match status" value="1"/>
</dbReference>
<evidence type="ECO:0000259" key="8">
    <source>
        <dbReference type="PROSITE" id="PS50850"/>
    </source>
</evidence>
<reference evidence="9" key="1">
    <citation type="submission" date="2018-10" db="EMBL/GenBank/DDBJ databases">
        <authorList>
            <consortium name="GenomeTrakr network: Whole genome sequencing for foodborne pathogen traceback"/>
        </authorList>
    </citation>
    <scope>NUCLEOTIDE SEQUENCE</scope>
    <source>
        <strain evidence="9">FDA00013435</strain>
    </source>
</reference>
<feature type="transmembrane region" description="Helical" evidence="7">
    <location>
        <begin position="105"/>
        <end position="124"/>
    </location>
</feature>
<comment type="subcellular location">
    <subcellularLocation>
        <location evidence="1">Cell inner membrane</location>
        <topology evidence="1">Multi-pass membrane protein</topology>
    </subcellularLocation>
</comment>
<proteinExistence type="predicted"/>
<feature type="transmembrane region" description="Helical" evidence="7">
    <location>
        <begin position="83"/>
        <end position="99"/>
    </location>
</feature>
<dbReference type="RefSeq" id="WP_058109559.1">
    <property type="nucleotide sequence ID" value="NZ_QDTN01000126.1"/>
</dbReference>
<dbReference type="EMBL" id="AAHRRA010000015">
    <property type="protein sequence ID" value="EBZ6052835.1"/>
    <property type="molecule type" value="Genomic_DNA"/>
</dbReference>
<evidence type="ECO:0000256" key="6">
    <source>
        <dbReference type="ARBA" id="ARBA00023136"/>
    </source>
</evidence>
<dbReference type="FunFam" id="1.20.1250.20:FF:000102">
    <property type="entry name" value="Inner membrane protein ybjJ"/>
    <property type="match status" value="1"/>
</dbReference>
<name>A0A5X3P4X4_SALET</name>
<evidence type="ECO:0000256" key="3">
    <source>
        <dbReference type="ARBA" id="ARBA00022519"/>
    </source>
</evidence>
<dbReference type="InterPro" id="IPR051788">
    <property type="entry name" value="MFS_Transporter"/>
</dbReference>
<keyword evidence="6 7" id="KW-0472">Membrane</keyword>
<dbReference type="GO" id="GO:0005886">
    <property type="term" value="C:plasma membrane"/>
    <property type="evidence" value="ECO:0007669"/>
    <property type="project" value="UniProtKB-SubCell"/>
</dbReference>
<keyword evidence="4 7" id="KW-0812">Transmembrane</keyword>
<organism evidence="9">
    <name type="scientific">Salmonella enterica subsp. enterica serovar Weslaco</name>
    <dbReference type="NCBI Taxonomy" id="1243597"/>
    <lineage>
        <taxon>Bacteria</taxon>
        <taxon>Pseudomonadati</taxon>
        <taxon>Pseudomonadota</taxon>
        <taxon>Gammaproteobacteria</taxon>
        <taxon>Enterobacterales</taxon>
        <taxon>Enterobacteriaceae</taxon>
        <taxon>Salmonella</taxon>
    </lineage>
</organism>
<dbReference type="SUPFAM" id="SSF103473">
    <property type="entry name" value="MFS general substrate transporter"/>
    <property type="match status" value="1"/>
</dbReference>
<keyword evidence="3" id="KW-0997">Cell inner membrane</keyword>
<feature type="transmembrane region" description="Helical" evidence="7">
    <location>
        <begin position="370"/>
        <end position="389"/>
    </location>
</feature>
<dbReference type="Gene3D" id="1.20.1250.20">
    <property type="entry name" value="MFS general substrate transporter like domains"/>
    <property type="match status" value="2"/>
</dbReference>
<evidence type="ECO:0000256" key="2">
    <source>
        <dbReference type="ARBA" id="ARBA00022475"/>
    </source>
</evidence>
<feature type="domain" description="Major facilitator superfamily (MFS) profile" evidence="8">
    <location>
        <begin position="13"/>
        <end position="393"/>
    </location>
</feature>
<evidence type="ECO:0000256" key="5">
    <source>
        <dbReference type="ARBA" id="ARBA00022989"/>
    </source>
</evidence>
<feature type="transmembrane region" description="Helical" evidence="7">
    <location>
        <begin position="170"/>
        <end position="190"/>
    </location>
</feature>
<dbReference type="InterPro" id="IPR011701">
    <property type="entry name" value="MFS"/>
</dbReference>
<dbReference type="PANTHER" id="PTHR23514">
    <property type="entry name" value="BYPASS OF STOP CODON PROTEIN 6"/>
    <property type="match status" value="1"/>
</dbReference>